<dbReference type="EMBL" id="CP015285">
    <property type="protein sequence ID" value="ANC93177.1"/>
    <property type="molecule type" value="Genomic_DNA"/>
</dbReference>
<accession>A0A168YDN6</accession>
<proteinExistence type="predicted"/>
<dbReference type="PROSITE" id="PS50056">
    <property type="entry name" value="TYR_PHOSPHATASE_2"/>
    <property type="match status" value="1"/>
</dbReference>
<reference evidence="2 3" key="1">
    <citation type="journal article" date="2013" name="Int. J. Syst. Evol. Microbiol.">
        <title>Azospirillum humicireducens sp. nov., a nitrogen-fixing bacterium isolated from a microbial fuel cell.</title>
        <authorList>
            <person name="Zhou S."/>
            <person name="Han L."/>
            <person name="Wang Y."/>
            <person name="Yang G."/>
            <person name="Zhuang L."/>
            <person name="Hu P."/>
        </authorList>
    </citation>
    <scope>NUCLEOTIDE SEQUENCE [LARGE SCALE GENOMIC DNA]</scope>
    <source>
        <strain evidence="2 3">SgZ-5</strain>
    </source>
</reference>
<name>A0A168YDN6_9PROT</name>
<organism evidence="2 3">
    <name type="scientific">Azospirillum humicireducens</name>
    <dbReference type="NCBI Taxonomy" id="1226968"/>
    <lineage>
        <taxon>Bacteria</taxon>
        <taxon>Pseudomonadati</taxon>
        <taxon>Pseudomonadota</taxon>
        <taxon>Alphaproteobacteria</taxon>
        <taxon>Rhodospirillales</taxon>
        <taxon>Azospirillaceae</taxon>
        <taxon>Azospirillum</taxon>
    </lineage>
</organism>
<dbReference type="SUPFAM" id="SSF52799">
    <property type="entry name" value="(Phosphotyrosine protein) phosphatases II"/>
    <property type="match status" value="1"/>
</dbReference>
<dbReference type="Proteomes" id="UP000077405">
    <property type="component" value="Chromosome"/>
</dbReference>
<sequence>MASDFVPFGLTVCGLSELCNFGGGKVSHVLSILDPEMTEPSDFGDYGEHERLELRFHDIIEPTRGQIAPERADVERILAFGRDLLAEPVDCRHLLVHCHAGVSRSTAALTMILAQAQPDRPAADAVAAVVAIRAQTWPNLRMTEFADDILGRRGELVAAVRQRHVTLGKQRPELVQFMIDNGRIREVEDLID</sequence>
<evidence type="ECO:0000313" key="3">
    <source>
        <dbReference type="Proteomes" id="UP000077405"/>
    </source>
</evidence>
<evidence type="ECO:0000313" key="2">
    <source>
        <dbReference type="EMBL" id="ANC93177.1"/>
    </source>
</evidence>
<feature type="domain" description="Tyrosine specific protein phosphatases" evidence="1">
    <location>
        <begin position="75"/>
        <end position="135"/>
    </location>
</feature>
<dbReference type="STRING" id="1226968.A6A40_10850"/>
<evidence type="ECO:0000259" key="1">
    <source>
        <dbReference type="PROSITE" id="PS50056"/>
    </source>
</evidence>
<dbReference type="KEGG" id="ahu:A6A40_10850"/>
<dbReference type="AlphaFoldDB" id="A0A168YDN6"/>
<gene>
    <name evidence="2" type="ORF">A6A40_10850</name>
</gene>
<dbReference type="PROSITE" id="PS00383">
    <property type="entry name" value="TYR_PHOSPHATASE_1"/>
    <property type="match status" value="1"/>
</dbReference>
<dbReference type="InterPro" id="IPR029021">
    <property type="entry name" value="Prot-tyrosine_phosphatase-like"/>
</dbReference>
<keyword evidence="3" id="KW-1185">Reference proteome</keyword>
<dbReference type="InterPro" id="IPR016130">
    <property type="entry name" value="Tyr_Pase_AS"/>
</dbReference>
<protein>
    <submittedName>
        <fullName evidence="2">Protein-tyrosine-phosphatase</fullName>
    </submittedName>
</protein>
<dbReference type="OrthoDB" id="437665at2"/>
<dbReference type="Gene3D" id="3.90.190.10">
    <property type="entry name" value="Protein tyrosine phosphatase superfamily"/>
    <property type="match status" value="1"/>
</dbReference>
<dbReference type="InterPro" id="IPR000387">
    <property type="entry name" value="Tyr_Pase_dom"/>
</dbReference>